<protein>
    <submittedName>
        <fullName evidence="1">Uncharacterized protein</fullName>
    </submittedName>
</protein>
<dbReference type="NCBIfam" id="NF045639">
    <property type="entry name" value="GCX_COOH"/>
    <property type="match status" value="1"/>
</dbReference>
<dbReference type="Proteomes" id="UP000609064">
    <property type="component" value="Unassembled WGS sequence"/>
</dbReference>
<reference evidence="1" key="2">
    <citation type="submission" date="2020-09" db="EMBL/GenBank/DDBJ databases">
        <authorList>
            <person name="Sun Q."/>
            <person name="Zhou Y."/>
        </authorList>
    </citation>
    <scope>NUCLEOTIDE SEQUENCE</scope>
    <source>
        <strain evidence="1">CGMCC 1.15958</strain>
    </source>
</reference>
<comment type="caution">
    <text evidence="1">The sequence shown here is derived from an EMBL/GenBank/DDBJ whole genome shotgun (WGS) entry which is preliminary data.</text>
</comment>
<keyword evidence="2" id="KW-1185">Reference proteome</keyword>
<gene>
    <name evidence="1" type="ORF">GCM10011514_23960</name>
</gene>
<name>A0A917DR63_9BACT</name>
<evidence type="ECO:0000313" key="1">
    <source>
        <dbReference type="EMBL" id="GGD59213.1"/>
    </source>
</evidence>
<dbReference type="InterPro" id="IPR055015">
    <property type="entry name" value="GCX_COOH"/>
</dbReference>
<accession>A0A917DR63</accession>
<evidence type="ECO:0000313" key="2">
    <source>
        <dbReference type="Proteomes" id="UP000609064"/>
    </source>
</evidence>
<reference evidence="1" key="1">
    <citation type="journal article" date="2014" name="Int. J. Syst. Evol. Microbiol.">
        <title>Complete genome sequence of Corynebacterium casei LMG S-19264T (=DSM 44701T), isolated from a smear-ripened cheese.</title>
        <authorList>
            <consortium name="US DOE Joint Genome Institute (JGI-PGF)"/>
            <person name="Walter F."/>
            <person name="Albersmeier A."/>
            <person name="Kalinowski J."/>
            <person name="Ruckert C."/>
        </authorList>
    </citation>
    <scope>NUCLEOTIDE SEQUENCE</scope>
    <source>
        <strain evidence="1">CGMCC 1.15958</strain>
    </source>
</reference>
<proteinExistence type="predicted"/>
<sequence>MLLTYCIFFSVNAQQISLGDEIRKTCIDTVTTVSVTTSGTFDTNNQFFIEFYTTDGRNFLLHTQSVEIINNQIKFTYPGTWFEYYKYINVKIRSTAPALIVYNNYITIFSKPLYSYIYAEKAQIESGIYNKSDIVELPFKIYTVTDVNIETISGKKYFSQGNGDTRQFSYNENLNSTGVYGIKKASNFCGTTNNIFGYNLKVNSEKFRIANADEFNSVCAGSKCVVKLLTENPLPSTGINFQLQLKNSNGQITNPDFTRLNSSLIIDIPSSQLSDTYELKVKIVEKDIEAATSIVVKDVGSHSISGTYNVKYGESFLITGYTSQTPSGFQYDELDLFLNSKIKLSIDQQRNVKFNYPKESGYYELTNAFYTQYFNSCKNNVSGGIQVNVFPSINIESISSTKFCKGQDIFVQVSSNQTLNQASSYKVRFGRYISTEPFSLRLSYSSSFEEVNATWVSANTIKFTIPTNSTISSLSYYYFSIVAYNPNLEGIIYNTPIQITEVPNLAFANSTYSISPSTFAVNYTTNCNDGWVKMSDGRTYPLEANTETGIENDGYIRSMTFQTGTYFPVNTWNQCGIGSVAGSFQVSNIDPSRTAVLLAPLLKPKICVGDTLWLDWTSNGSFSPTNKFFVEFGYPNPNIEIQVGKKYVVIPNTFKTYNGPVRIKSLYPEVFSFQRFVEISGIIENQFLSFGGWTNNDSVATNGYNPVMFYGYGGNFITSTNQIIKLDKPFYFTKDTSFVINQVSNGCYTEPFIKTLKVDYNPYILKFQKINVSCNNYKNTLRINYYVFGEIPNNFKVGVQFLNRQSGIWINCPISNYSSDEIWTDINTQNIPDNFCWIRFVRVDEQNNVLEILSGNFYITLKKYYPSRILSSTLGNNIVSESFPLNLELSITPQMPLLYYKFQNPAVFIGTNLIINKDEDFFIANAYDNCGFVNVPDTVKVKFAPQITGVNTYFIPCKNSTGLFNISYNTINEFPSGTILKFYFQNNEQKIYIGQTTQINGTFSSTIPVEVGSGVYNLGYETNTPSISKILVNNINYRERGEGRIISGTINKYTDDPFYIPFELKGGNGLYNITTNISQFISFPIFGLQPITINQDGYIIGTQTSAQSPTEITITNLNTGNYFCVSDVLPGKLSINYLPNTGRKIYANLSLTQNNIPIKCIGGETQIVNLETQGNFNSDNLFIPQISDAQGLNFTDVTFTKVNNEYMIRIPDNISAGVGYRIRFRSTSPIEYGASSNSNIIIKPRPQAILSGIYRIEEGESASITTSLSGFPPFNFGYNDGALFSNYFGSTLTRTVSPVDDTIYAINSISDKYCSGTSSGNVQVIINCASYKYLTTNPTENNVFKAQSLRSNTTINSNLKIKYKSGKSILLEPGFKVENNASFTAEMNGCN</sequence>
<dbReference type="EMBL" id="BMKK01000004">
    <property type="protein sequence ID" value="GGD59213.1"/>
    <property type="molecule type" value="Genomic_DNA"/>
</dbReference>
<organism evidence="1 2">
    <name type="scientific">Emticicia aquatilis</name>
    <dbReference type="NCBI Taxonomy" id="1537369"/>
    <lineage>
        <taxon>Bacteria</taxon>
        <taxon>Pseudomonadati</taxon>
        <taxon>Bacteroidota</taxon>
        <taxon>Cytophagia</taxon>
        <taxon>Cytophagales</taxon>
        <taxon>Leadbetterellaceae</taxon>
        <taxon>Emticicia</taxon>
    </lineage>
</organism>